<feature type="compositionally biased region" description="Low complexity" evidence="1">
    <location>
        <begin position="29"/>
        <end position="52"/>
    </location>
</feature>
<feature type="compositionally biased region" description="Low complexity" evidence="1">
    <location>
        <begin position="159"/>
        <end position="175"/>
    </location>
</feature>
<protein>
    <submittedName>
        <fullName evidence="2">Uncharacterized protein</fullName>
    </submittedName>
</protein>
<keyword evidence="3" id="KW-1185">Reference proteome</keyword>
<accession>A0A9P6MUI3</accession>
<sequence>MAREINVELGSDESMASLLESVAAERRSATTTQTRTSQHPPFSSASRSFWSSSNSGVRLHRTLRRSARLLEASTSVFASAASRPTSSPSYPYASTTQEPRISEDFNRYVGSHGIQSDQHPRLVQHIAQKLSESRRVVNQNFVAIEKFYISFQFGRDSTKASATASGSSSNSKTTNQALTPWTCPPNIRSLNIQGKLPRYLDPPEVVVLSANHSGTQHQTGGNGATTSSSSSPPKGLTNGKGHGTKLESWLRAAFIRLWHGWIAVAAGILDNISYIEMPKM</sequence>
<feature type="region of interest" description="Disordered" evidence="1">
    <location>
        <begin position="159"/>
        <end position="180"/>
    </location>
</feature>
<comment type="caution">
    <text evidence="2">The sequence shown here is derived from an EMBL/GenBank/DDBJ whole genome shotgun (WGS) entry which is preliminary data.</text>
</comment>
<dbReference type="Proteomes" id="UP000703661">
    <property type="component" value="Unassembled WGS sequence"/>
</dbReference>
<dbReference type="AlphaFoldDB" id="A0A9P6MUI3"/>
<feature type="region of interest" description="Disordered" evidence="1">
    <location>
        <begin position="23"/>
        <end position="52"/>
    </location>
</feature>
<evidence type="ECO:0000256" key="1">
    <source>
        <dbReference type="SAM" id="MobiDB-lite"/>
    </source>
</evidence>
<evidence type="ECO:0000313" key="3">
    <source>
        <dbReference type="Proteomes" id="UP000703661"/>
    </source>
</evidence>
<proteinExistence type="predicted"/>
<dbReference type="EMBL" id="JAAAID010000874">
    <property type="protein sequence ID" value="KAG0013242.1"/>
    <property type="molecule type" value="Genomic_DNA"/>
</dbReference>
<evidence type="ECO:0000313" key="2">
    <source>
        <dbReference type="EMBL" id="KAG0013242.1"/>
    </source>
</evidence>
<feature type="region of interest" description="Disordered" evidence="1">
    <location>
        <begin position="213"/>
        <end position="242"/>
    </location>
</feature>
<reference evidence="2" key="1">
    <citation type="journal article" date="2020" name="Fungal Divers.">
        <title>Resolving the Mortierellaceae phylogeny through synthesis of multi-gene phylogenetics and phylogenomics.</title>
        <authorList>
            <person name="Vandepol N."/>
            <person name="Liber J."/>
            <person name="Desiro A."/>
            <person name="Na H."/>
            <person name="Kennedy M."/>
            <person name="Barry K."/>
            <person name="Grigoriev I.V."/>
            <person name="Miller A.N."/>
            <person name="O'Donnell K."/>
            <person name="Stajich J.E."/>
            <person name="Bonito G."/>
        </authorList>
    </citation>
    <scope>NUCLEOTIDE SEQUENCE</scope>
    <source>
        <strain evidence="2">NRRL 2769</strain>
    </source>
</reference>
<organism evidence="2 3">
    <name type="scientific">Entomortierella chlamydospora</name>
    <dbReference type="NCBI Taxonomy" id="101097"/>
    <lineage>
        <taxon>Eukaryota</taxon>
        <taxon>Fungi</taxon>
        <taxon>Fungi incertae sedis</taxon>
        <taxon>Mucoromycota</taxon>
        <taxon>Mortierellomycotina</taxon>
        <taxon>Mortierellomycetes</taxon>
        <taxon>Mortierellales</taxon>
        <taxon>Mortierellaceae</taxon>
        <taxon>Entomortierella</taxon>
    </lineage>
</organism>
<name>A0A9P6MUI3_9FUNG</name>
<gene>
    <name evidence="2" type="ORF">BGZ80_011209</name>
</gene>